<accession>A0A370GQH4</accession>
<gene>
    <name evidence="1" type="ORF">DFR59_102124</name>
</gene>
<proteinExistence type="predicted"/>
<dbReference type="InterPro" id="IPR010897">
    <property type="entry name" value="Spore_II_P"/>
</dbReference>
<dbReference type="NCBIfam" id="TIGR02867">
    <property type="entry name" value="spore_II_P"/>
    <property type="match status" value="1"/>
</dbReference>
<dbReference type="Proteomes" id="UP000255326">
    <property type="component" value="Unassembled WGS sequence"/>
</dbReference>
<dbReference type="AlphaFoldDB" id="A0A370GQH4"/>
<comment type="caution">
    <text evidence="1">The sequence shown here is derived from an EMBL/GenBank/DDBJ whole genome shotgun (WGS) entry which is preliminary data.</text>
</comment>
<evidence type="ECO:0000313" key="2">
    <source>
        <dbReference type="Proteomes" id="UP000255326"/>
    </source>
</evidence>
<dbReference type="SUPFAM" id="SSF53187">
    <property type="entry name" value="Zn-dependent exopeptidases"/>
    <property type="match status" value="1"/>
</dbReference>
<keyword evidence="2" id="KW-1185">Reference proteome</keyword>
<name>A0A370GQH4_9BACI</name>
<sequence>MMLGQLRWYSKKIMMLVVMILIFFTLASSISGLAANKISSEYMSSLLKNIDASELYSHSFMSENHAFPAPDEGSTSLSQMAFMLATNVKPYDIRSLLGRELPGFANFDTKIQIAGQGSNFTNLPVESTPPMDVLLNNEEPIGSGNQTAVPPAHPNLEKVVYIYHSHSWESFLPLLPNAKKPNDAVSSNPELNIISAGTTLADALAKNGIGAEHDRDNMAEKLHVKGLTTNQSYKLSRSIVQDAMADEESLKMFIDLHRDSLRREDTTIAIKDKSYARLYFIVGEEHKSYKENLAFAEKLHTYLEAHYPGLSRGVLLKNKSMGDGVYNQDLSSRAMLVEVGGVDNNRAELDRSMKALAEALENYYWSQKNAGQM</sequence>
<organism evidence="1 2">
    <name type="scientific">Falsibacillus pallidus</name>
    <dbReference type="NCBI Taxonomy" id="493781"/>
    <lineage>
        <taxon>Bacteria</taxon>
        <taxon>Bacillati</taxon>
        <taxon>Bacillota</taxon>
        <taxon>Bacilli</taxon>
        <taxon>Bacillales</taxon>
        <taxon>Bacillaceae</taxon>
        <taxon>Falsibacillus</taxon>
    </lineage>
</organism>
<dbReference type="OrthoDB" id="1633470at2"/>
<dbReference type="RefSeq" id="WP_158538309.1">
    <property type="nucleotide sequence ID" value="NZ_QQAY01000002.1"/>
</dbReference>
<reference evidence="1 2" key="1">
    <citation type="submission" date="2018-07" db="EMBL/GenBank/DDBJ databases">
        <title>Genomic Encyclopedia of Type Strains, Phase IV (KMG-IV): sequencing the most valuable type-strain genomes for metagenomic binning, comparative biology and taxonomic classification.</title>
        <authorList>
            <person name="Goeker M."/>
        </authorList>
    </citation>
    <scope>NUCLEOTIDE SEQUENCE [LARGE SCALE GENOMIC DNA]</scope>
    <source>
        <strain evidence="1 2">DSM 25281</strain>
    </source>
</reference>
<protein>
    <submittedName>
        <fullName evidence="1">Stage II sporulation protein P</fullName>
    </submittedName>
</protein>
<dbReference type="EMBL" id="QQAY01000002">
    <property type="protein sequence ID" value="RDI45496.1"/>
    <property type="molecule type" value="Genomic_DNA"/>
</dbReference>
<evidence type="ECO:0000313" key="1">
    <source>
        <dbReference type="EMBL" id="RDI45496.1"/>
    </source>
</evidence>
<dbReference type="Pfam" id="PF07454">
    <property type="entry name" value="SpoIIP"/>
    <property type="match status" value="1"/>
</dbReference>